<reference evidence="2 3" key="1">
    <citation type="journal article" date="2011" name="J. Bacteriol.">
        <title>Genome sequence of the mercury-methylating and pleomorphic Desulfovibrio africanus Strain Walvis Bay.</title>
        <authorList>
            <person name="Brown S.D."/>
            <person name="Wall J.D."/>
            <person name="Kucken A.M."/>
            <person name="Gilmour C.C."/>
            <person name="Podar M."/>
            <person name="Brandt C.C."/>
            <person name="Teshima H."/>
            <person name="Detter J.C."/>
            <person name="Han C.S."/>
            <person name="Land M.L."/>
            <person name="Lucas S."/>
            <person name="Han J."/>
            <person name="Pennacchio L."/>
            <person name="Nolan M."/>
            <person name="Pitluck S."/>
            <person name="Woyke T."/>
            <person name="Goodwin L."/>
            <person name="Palumbo A.V."/>
            <person name="Elias D.A."/>
        </authorList>
    </citation>
    <scope>NUCLEOTIDE SEQUENCE [LARGE SCALE GENOMIC DNA]</scope>
    <source>
        <strain evidence="2 3">Walvis Bay</strain>
    </source>
</reference>
<dbReference type="eggNOG" id="COG1216">
    <property type="taxonomic scope" value="Bacteria"/>
</dbReference>
<accession>F3YZ24</accession>
<dbReference type="KEGG" id="daf:Desaf_1330"/>
<dbReference type="PANTHER" id="PTHR43685">
    <property type="entry name" value="GLYCOSYLTRANSFERASE"/>
    <property type="match status" value="1"/>
</dbReference>
<dbReference type="AlphaFoldDB" id="F3YZ24"/>
<dbReference type="InterPro" id="IPR001173">
    <property type="entry name" value="Glyco_trans_2-like"/>
</dbReference>
<dbReference type="InterPro" id="IPR029044">
    <property type="entry name" value="Nucleotide-diphossugar_trans"/>
</dbReference>
<dbReference type="EMBL" id="CP003221">
    <property type="protein sequence ID" value="EGJ49669.1"/>
    <property type="molecule type" value="Genomic_DNA"/>
</dbReference>
<dbReference type="SUPFAM" id="SSF53448">
    <property type="entry name" value="Nucleotide-diphospho-sugar transferases"/>
    <property type="match status" value="1"/>
</dbReference>
<keyword evidence="2" id="KW-0808">Transferase</keyword>
<dbReference type="RefSeq" id="WP_014259462.1">
    <property type="nucleotide sequence ID" value="NC_016629.1"/>
</dbReference>
<evidence type="ECO:0000259" key="1">
    <source>
        <dbReference type="Pfam" id="PF00535"/>
    </source>
</evidence>
<feature type="domain" description="Glycosyltransferase 2-like" evidence="1">
    <location>
        <begin position="8"/>
        <end position="117"/>
    </location>
</feature>
<dbReference type="GO" id="GO:0016740">
    <property type="term" value="F:transferase activity"/>
    <property type="evidence" value="ECO:0007669"/>
    <property type="project" value="UniProtKB-KW"/>
</dbReference>
<proteinExistence type="predicted"/>
<gene>
    <name evidence="2" type="ORF">Desaf_1330</name>
</gene>
<dbReference type="STRING" id="690850.Desaf_1330"/>
<dbReference type="Pfam" id="PF00535">
    <property type="entry name" value="Glycos_transf_2"/>
    <property type="match status" value="1"/>
</dbReference>
<evidence type="ECO:0000313" key="2">
    <source>
        <dbReference type="EMBL" id="EGJ49669.1"/>
    </source>
</evidence>
<dbReference type="InterPro" id="IPR050834">
    <property type="entry name" value="Glycosyltransf_2"/>
</dbReference>
<protein>
    <submittedName>
        <fullName evidence="2">Glycosyl transferase family 2</fullName>
    </submittedName>
</protein>
<dbReference type="Gene3D" id="3.90.550.10">
    <property type="entry name" value="Spore Coat Polysaccharide Biosynthesis Protein SpsA, Chain A"/>
    <property type="match status" value="1"/>
</dbReference>
<name>F3YZ24_DESAF</name>
<organism evidence="2 3">
    <name type="scientific">Desulfocurvibacter africanus subsp. africanus str. Walvis Bay</name>
    <dbReference type="NCBI Taxonomy" id="690850"/>
    <lineage>
        <taxon>Bacteria</taxon>
        <taxon>Pseudomonadati</taxon>
        <taxon>Thermodesulfobacteriota</taxon>
        <taxon>Desulfovibrionia</taxon>
        <taxon>Desulfovibrionales</taxon>
        <taxon>Desulfovibrionaceae</taxon>
        <taxon>Desulfocurvibacter</taxon>
    </lineage>
</organism>
<keyword evidence="3" id="KW-1185">Reference proteome</keyword>
<evidence type="ECO:0000313" key="3">
    <source>
        <dbReference type="Proteomes" id="UP000007844"/>
    </source>
</evidence>
<dbReference type="HOGENOM" id="CLU_820677_0_0_7"/>
<sequence>MPDEVKISAIVSTYASEEFMVECLDDLVGQTAADQLEIVVVDACSPQGEGEIVARYQERFPRINYIRTPERIGIYAAWNVAIKAARGKYLTPFSTNDRLAPDAYDVLGRYLDEHPDVDLVYGDTHLTDLPHQTFESFSPSVGDEGPAWQWPPFSYFDLLVRCSVGPHPMWRKEVHGPVGLFDESFKSVGDQDFWLRLGRAHVLRNIPHFTGLYWREEAALSNQEGAYKELARLRMSYVPAYLKSRDFGECNAIRDKVLGSFERGELAQAIIAFKCELEECLLSASCKLSEQIMLLTERGRLAQAHGLYLANRPKLPDFPELAELDALMKRVAGQLVKQ</sequence>
<dbReference type="Proteomes" id="UP000007844">
    <property type="component" value="Chromosome"/>
</dbReference>
<dbReference type="PANTHER" id="PTHR43685:SF2">
    <property type="entry name" value="GLYCOSYLTRANSFERASE 2-LIKE DOMAIN-CONTAINING PROTEIN"/>
    <property type="match status" value="1"/>
</dbReference>